<sequence length="139" mass="16105">MCNEKKRAERDHLLDALMQTLQHDGCCPKSTDRSSSLKILDQREEELLQVEEMIKRELCRIRRERNNLVTINTLPAELLGFIFNLVVNSAPKSFESAVQKWPFTDSLPQLDVSGPAARTLDYDFHYAMALSNVCKHWRE</sequence>
<gene>
    <name evidence="1" type="ORF">RDB_LOCUS188114</name>
</gene>
<reference evidence="1" key="1">
    <citation type="submission" date="2021-01" db="EMBL/GenBank/DDBJ databases">
        <authorList>
            <person name="Kaushik A."/>
        </authorList>
    </citation>
    <scope>NUCLEOTIDE SEQUENCE</scope>
    <source>
        <strain evidence="1">AG2-2IIIB</strain>
    </source>
</reference>
<evidence type="ECO:0000313" key="2">
    <source>
        <dbReference type="Proteomes" id="UP000663843"/>
    </source>
</evidence>
<dbReference type="EMBL" id="CAJMWT010009097">
    <property type="protein sequence ID" value="CAE6536922.1"/>
    <property type="molecule type" value="Genomic_DNA"/>
</dbReference>
<feature type="non-terminal residue" evidence="1">
    <location>
        <position position="1"/>
    </location>
</feature>
<name>A0A8H3DQL9_9AGAM</name>
<evidence type="ECO:0000313" key="1">
    <source>
        <dbReference type="EMBL" id="CAE6536922.1"/>
    </source>
</evidence>
<organism evidence="1 2">
    <name type="scientific">Rhizoctonia solani</name>
    <dbReference type="NCBI Taxonomy" id="456999"/>
    <lineage>
        <taxon>Eukaryota</taxon>
        <taxon>Fungi</taxon>
        <taxon>Dikarya</taxon>
        <taxon>Basidiomycota</taxon>
        <taxon>Agaricomycotina</taxon>
        <taxon>Agaricomycetes</taxon>
        <taxon>Cantharellales</taxon>
        <taxon>Ceratobasidiaceae</taxon>
        <taxon>Rhizoctonia</taxon>
    </lineage>
</organism>
<proteinExistence type="predicted"/>
<protein>
    <recommendedName>
        <fullName evidence="3">F-box domain-containing protein</fullName>
    </recommendedName>
</protein>
<comment type="caution">
    <text evidence="1">The sequence shown here is derived from an EMBL/GenBank/DDBJ whole genome shotgun (WGS) entry which is preliminary data.</text>
</comment>
<dbReference type="AlphaFoldDB" id="A0A8H3DQL9"/>
<evidence type="ECO:0008006" key="3">
    <source>
        <dbReference type="Google" id="ProtNLM"/>
    </source>
</evidence>
<accession>A0A8H3DQL9</accession>
<dbReference type="Proteomes" id="UP000663843">
    <property type="component" value="Unassembled WGS sequence"/>
</dbReference>